<reference evidence="2 3" key="1">
    <citation type="submission" date="2019-03" db="EMBL/GenBank/DDBJ databases">
        <title>First draft genome of Liparis tanakae, snailfish: a comprehensive survey of snailfish specific genes.</title>
        <authorList>
            <person name="Kim W."/>
            <person name="Song I."/>
            <person name="Jeong J.-H."/>
            <person name="Kim D."/>
            <person name="Kim S."/>
            <person name="Ryu S."/>
            <person name="Song J.Y."/>
            <person name="Lee S.K."/>
        </authorList>
    </citation>
    <scope>NUCLEOTIDE SEQUENCE [LARGE SCALE GENOMIC DNA]</scope>
    <source>
        <tissue evidence="2">Muscle</tissue>
    </source>
</reference>
<dbReference type="AlphaFoldDB" id="A0A4Z2JH60"/>
<organism evidence="2 3">
    <name type="scientific">Liparis tanakae</name>
    <name type="common">Tanaka's snailfish</name>
    <dbReference type="NCBI Taxonomy" id="230148"/>
    <lineage>
        <taxon>Eukaryota</taxon>
        <taxon>Metazoa</taxon>
        <taxon>Chordata</taxon>
        <taxon>Craniata</taxon>
        <taxon>Vertebrata</taxon>
        <taxon>Euteleostomi</taxon>
        <taxon>Actinopterygii</taxon>
        <taxon>Neopterygii</taxon>
        <taxon>Teleostei</taxon>
        <taxon>Neoteleostei</taxon>
        <taxon>Acanthomorphata</taxon>
        <taxon>Eupercaria</taxon>
        <taxon>Perciformes</taxon>
        <taxon>Cottioidei</taxon>
        <taxon>Cottales</taxon>
        <taxon>Liparidae</taxon>
        <taxon>Liparis</taxon>
    </lineage>
</organism>
<dbReference type="Proteomes" id="UP000314294">
    <property type="component" value="Unassembled WGS sequence"/>
</dbReference>
<protein>
    <submittedName>
        <fullName evidence="2">Uncharacterized protein</fullName>
    </submittedName>
</protein>
<dbReference type="EMBL" id="SRLO01000001">
    <property type="protein sequence ID" value="TNN89605.1"/>
    <property type="molecule type" value="Genomic_DNA"/>
</dbReference>
<feature type="compositionally biased region" description="Basic and acidic residues" evidence="1">
    <location>
        <begin position="7"/>
        <end position="24"/>
    </location>
</feature>
<evidence type="ECO:0000313" key="2">
    <source>
        <dbReference type="EMBL" id="TNN89605.1"/>
    </source>
</evidence>
<dbReference type="OrthoDB" id="8962947at2759"/>
<sequence>MPNVAFGKEKTSPHVDKADPEHVAAEPLPPQKVLKIFSLNIIAQEMRAVNHRVRSFTRRVFVPALLSPLTFNEPPLSLRRRPARFNLLISGGGP</sequence>
<gene>
    <name evidence="2" type="ORF">EYF80_000208</name>
</gene>
<evidence type="ECO:0000313" key="3">
    <source>
        <dbReference type="Proteomes" id="UP000314294"/>
    </source>
</evidence>
<evidence type="ECO:0000256" key="1">
    <source>
        <dbReference type="SAM" id="MobiDB-lite"/>
    </source>
</evidence>
<feature type="region of interest" description="Disordered" evidence="1">
    <location>
        <begin position="1"/>
        <end position="24"/>
    </location>
</feature>
<comment type="caution">
    <text evidence="2">The sequence shown here is derived from an EMBL/GenBank/DDBJ whole genome shotgun (WGS) entry which is preliminary data.</text>
</comment>
<keyword evidence="3" id="KW-1185">Reference proteome</keyword>
<proteinExistence type="predicted"/>
<name>A0A4Z2JH60_9TELE</name>
<accession>A0A4Z2JH60</accession>